<dbReference type="RefSeq" id="WP_080523508.1">
    <property type="nucleotide sequence ID" value="NZ_LPUF01000002.1"/>
</dbReference>
<dbReference type="AlphaFoldDB" id="A0A1V8M3I9"/>
<keyword evidence="2" id="KW-1185">Reference proteome</keyword>
<organism evidence="1 2">
    <name type="scientific">Methyloprofundus sedimenti</name>
    <dbReference type="NCBI Taxonomy" id="1420851"/>
    <lineage>
        <taxon>Bacteria</taxon>
        <taxon>Pseudomonadati</taxon>
        <taxon>Pseudomonadota</taxon>
        <taxon>Gammaproteobacteria</taxon>
        <taxon>Methylococcales</taxon>
        <taxon>Methylococcaceae</taxon>
        <taxon>Methyloprofundus</taxon>
    </lineage>
</organism>
<evidence type="ECO:0000313" key="2">
    <source>
        <dbReference type="Proteomes" id="UP000191980"/>
    </source>
</evidence>
<proteinExistence type="predicted"/>
<name>A0A1V8M3I9_9GAMM</name>
<gene>
    <name evidence="1" type="ORF">AU255_13575</name>
</gene>
<dbReference type="STRING" id="1420851.AU255_13575"/>
<evidence type="ECO:0000313" key="1">
    <source>
        <dbReference type="EMBL" id="OQK16130.1"/>
    </source>
</evidence>
<dbReference type="Proteomes" id="UP000191980">
    <property type="component" value="Unassembled WGS sequence"/>
</dbReference>
<comment type="caution">
    <text evidence="1">The sequence shown here is derived from an EMBL/GenBank/DDBJ whole genome shotgun (WGS) entry which is preliminary data.</text>
</comment>
<protein>
    <submittedName>
        <fullName evidence="1">Uncharacterized protein</fullName>
    </submittedName>
</protein>
<sequence>MTEPLYYRYWSKGKVDNEGGGVYLVTKVGSTLNQISYQTKLSKQQSKSAVLFCIRKGRLLFATQVIE</sequence>
<dbReference type="EMBL" id="LPUF01000002">
    <property type="protein sequence ID" value="OQK16130.1"/>
    <property type="molecule type" value="Genomic_DNA"/>
</dbReference>
<reference evidence="1 2" key="1">
    <citation type="submission" date="2015-12" db="EMBL/GenBank/DDBJ databases">
        <authorList>
            <person name="Shamseldin A."/>
            <person name="Moawad H."/>
            <person name="Abd El-Rahim W.M."/>
            <person name="Sadowsky M.J."/>
        </authorList>
    </citation>
    <scope>NUCLEOTIDE SEQUENCE [LARGE SCALE GENOMIC DNA]</scope>
    <source>
        <strain evidence="1 2">WF1</strain>
    </source>
</reference>
<accession>A0A1V8M3I9</accession>